<name>A0ABQ8BBJ2_BRANA</name>
<evidence type="ECO:0000256" key="2">
    <source>
        <dbReference type="SAM" id="MobiDB-lite"/>
    </source>
</evidence>
<dbReference type="EMBL" id="JAGKQM010000011">
    <property type="protein sequence ID" value="KAH0902058.1"/>
    <property type="molecule type" value="Genomic_DNA"/>
</dbReference>
<gene>
    <name evidence="4" type="ORF">HID58_041561</name>
</gene>
<keyword evidence="5" id="KW-1185">Reference proteome</keyword>
<feature type="coiled-coil region" evidence="1">
    <location>
        <begin position="166"/>
        <end position="193"/>
    </location>
</feature>
<comment type="caution">
    <text evidence="4">The sequence shown here is derived from an EMBL/GenBank/DDBJ whole genome shotgun (WGS) entry which is preliminary data.</text>
</comment>
<proteinExistence type="predicted"/>
<dbReference type="Pfam" id="PF03384">
    <property type="entry name" value="DUF287"/>
    <property type="match status" value="1"/>
</dbReference>
<organism evidence="4 5">
    <name type="scientific">Brassica napus</name>
    <name type="common">Rape</name>
    <dbReference type="NCBI Taxonomy" id="3708"/>
    <lineage>
        <taxon>Eukaryota</taxon>
        <taxon>Viridiplantae</taxon>
        <taxon>Streptophyta</taxon>
        <taxon>Embryophyta</taxon>
        <taxon>Tracheophyta</taxon>
        <taxon>Spermatophyta</taxon>
        <taxon>Magnoliopsida</taxon>
        <taxon>eudicotyledons</taxon>
        <taxon>Gunneridae</taxon>
        <taxon>Pentapetalae</taxon>
        <taxon>rosids</taxon>
        <taxon>malvids</taxon>
        <taxon>Brassicales</taxon>
        <taxon>Brassicaceae</taxon>
        <taxon>Brassiceae</taxon>
        <taxon>Brassica</taxon>
    </lineage>
</organism>
<feature type="region of interest" description="Disordered" evidence="2">
    <location>
        <begin position="1"/>
        <end position="60"/>
    </location>
</feature>
<protein>
    <recommendedName>
        <fullName evidence="3">DUF287 domain-containing protein</fullName>
    </recommendedName>
</protein>
<reference evidence="4 5" key="1">
    <citation type="submission" date="2021-05" db="EMBL/GenBank/DDBJ databases">
        <title>Genome Assembly of Synthetic Allotetraploid Brassica napus Reveals Homoeologous Exchanges between Subgenomes.</title>
        <authorList>
            <person name="Davis J.T."/>
        </authorList>
    </citation>
    <scope>NUCLEOTIDE SEQUENCE [LARGE SCALE GENOMIC DNA]</scope>
    <source>
        <strain evidence="5">cv. Da-Ae</strain>
        <tissue evidence="4">Seedling</tissue>
    </source>
</reference>
<accession>A0ABQ8BBJ2</accession>
<feature type="compositionally biased region" description="Basic residues" evidence="2">
    <location>
        <begin position="1"/>
        <end position="25"/>
    </location>
</feature>
<evidence type="ECO:0000256" key="1">
    <source>
        <dbReference type="SAM" id="Coils"/>
    </source>
</evidence>
<dbReference type="InterPro" id="IPR005048">
    <property type="entry name" value="DUF287"/>
</dbReference>
<feature type="domain" description="DUF287" evidence="3">
    <location>
        <begin position="60"/>
        <end position="105"/>
    </location>
</feature>
<sequence>MGGRKKRRQKNQSNQKKRTTTRARKNIAPVVEEHVEELSDGNSSDDLSAPSETIERFPLPTPYEETLMARIVEDELEYDKEDGPSNMWSAWLTIKGKPIWWKELYELDVAAREFPKKKDKGKVSEEASSSNDGLENILKGFEERLMASLTEVNVKVETMGKRLDGIEKSQHVLKEKAKKMKAMEKRLSAIENCQYFLRKRDKKQYVMATQLDAIEKGQGVMKKKVRRMARKLKEKVFDNQDMGFNS</sequence>
<evidence type="ECO:0000313" key="4">
    <source>
        <dbReference type="EMBL" id="KAH0902058.1"/>
    </source>
</evidence>
<keyword evidence="1" id="KW-0175">Coiled coil</keyword>
<dbReference type="Proteomes" id="UP000824890">
    <property type="component" value="Unassembled WGS sequence"/>
</dbReference>
<evidence type="ECO:0000259" key="3">
    <source>
        <dbReference type="Pfam" id="PF03384"/>
    </source>
</evidence>
<evidence type="ECO:0000313" key="5">
    <source>
        <dbReference type="Proteomes" id="UP000824890"/>
    </source>
</evidence>